<protein>
    <submittedName>
        <fullName evidence="1">Uncharacterized protein</fullName>
    </submittedName>
</protein>
<name>L0DD17_SINAD</name>
<evidence type="ECO:0000313" key="1">
    <source>
        <dbReference type="EMBL" id="AGA27264.1"/>
    </source>
</evidence>
<dbReference type="Proteomes" id="UP000010798">
    <property type="component" value="Chromosome"/>
</dbReference>
<dbReference type="RefSeq" id="WP_015246413.1">
    <property type="nucleotide sequence ID" value="NC_019892.1"/>
</dbReference>
<dbReference type="HOGENOM" id="CLU_443362_0_0_0"/>
<keyword evidence="2" id="KW-1185">Reference proteome</keyword>
<reference evidence="1 2" key="1">
    <citation type="submission" date="2012-02" db="EMBL/GenBank/DDBJ databases">
        <title>Complete sequence of chromosome of Singulisphaera acidiphila DSM 18658.</title>
        <authorList>
            <consortium name="US DOE Joint Genome Institute (JGI-PGF)"/>
            <person name="Lucas S."/>
            <person name="Copeland A."/>
            <person name="Lapidus A."/>
            <person name="Glavina del Rio T."/>
            <person name="Dalin E."/>
            <person name="Tice H."/>
            <person name="Bruce D."/>
            <person name="Goodwin L."/>
            <person name="Pitluck S."/>
            <person name="Peters L."/>
            <person name="Ovchinnikova G."/>
            <person name="Chertkov O."/>
            <person name="Kyrpides N."/>
            <person name="Mavromatis K."/>
            <person name="Ivanova N."/>
            <person name="Brettin T."/>
            <person name="Detter J.C."/>
            <person name="Han C."/>
            <person name="Larimer F."/>
            <person name="Land M."/>
            <person name="Hauser L."/>
            <person name="Markowitz V."/>
            <person name="Cheng J.-F."/>
            <person name="Hugenholtz P."/>
            <person name="Woyke T."/>
            <person name="Wu D."/>
            <person name="Tindall B."/>
            <person name="Pomrenke H."/>
            <person name="Brambilla E."/>
            <person name="Klenk H.-P."/>
            <person name="Eisen J.A."/>
        </authorList>
    </citation>
    <scope>NUCLEOTIDE SEQUENCE [LARGE SCALE GENOMIC DNA]</scope>
    <source>
        <strain evidence="2">ATCC BAA-1392 / DSM 18658 / VKM B-2454 / MOB10</strain>
    </source>
</reference>
<proteinExistence type="predicted"/>
<dbReference type="OrthoDB" id="230178at2"/>
<evidence type="ECO:0000313" key="2">
    <source>
        <dbReference type="Proteomes" id="UP000010798"/>
    </source>
</evidence>
<dbReference type="eggNOG" id="ENOG5033SJU">
    <property type="taxonomic scope" value="Bacteria"/>
</dbReference>
<organism evidence="1 2">
    <name type="scientific">Singulisphaera acidiphila (strain ATCC BAA-1392 / DSM 18658 / VKM B-2454 / MOB10)</name>
    <dbReference type="NCBI Taxonomy" id="886293"/>
    <lineage>
        <taxon>Bacteria</taxon>
        <taxon>Pseudomonadati</taxon>
        <taxon>Planctomycetota</taxon>
        <taxon>Planctomycetia</taxon>
        <taxon>Isosphaerales</taxon>
        <taxon>Isosphaeraceae</taxon>
        <taxon>Singulisphaera</taxon>
    </lineage>
</organism>
<dbReference type="EMBL" id="CP003364">
    <property type="protein sequence ID" value="AGA27264.1"/>
    <property type="molecule type" value="Genomic_DNA"/>
</dbReference>
<accession>L0DD17</accession>
<gene>
    <name evidence="1" type="ordered locus">Sinac_2980</name>
</gene>
<dbReference type="AlphaFoldDB" id="L0DD17"/>
<sequence length="616" mass="64340">MKSTKRSDRPDSNRLKLGSSLEALEQRTVLSTIKPFTPWIPTDLPVYTAVTHKPLAFSIDGLVDQARQNPQAQFLNSRGKVVSGKDRQRNEWTITVHGPGSVLVTDSTPNDGMLDDDIDTIQLIGTDPNRTYVTAQTTASAYTPTNGTVLFNKLVSTTGVKSIILNGFTLTQTVAPPAGQANNSDTGIFLTGGVGLLQFHNILGTFDTATSDVTTGAERIPDGPINIVIGDPSTRLKVAPTIRLDSIFNTVIDSTGAAVATDPQVNPTVNFLVNGELHGLEIVSSTQHPYVDPAQQLNGVQTIRGPIGGPTLRYTNSTLSPIASAGTQYQFPIVGTTGRTAVRATGIGQLKSKAGVTNVTASRGAVPFQNGFSGLSHLRKASFGANADALGLDVNGRIGSLKFKKGLGSPVGNSASATQLGIPEGQTGYPAAGLQGGLVTANRIGRVNVQPANTELQTSSNPDFVQLNRQGYITYFPHPGNALTSAAIVSAGSIGKTRVVGTTVNSEIKGGFHYPSFAAGLEGTRSPSKVGPVKVNGDLVNGVVSSTYRPGANNIYGNPPRIAGPGRIVGNSNSTLYATAGTTPLNNGGAGYYARQKNGGYLPPRSIHRKVSSAQF</sequence>
<dbReference type="KEGG" id="saci:Sinac_2980"/>